<reference evidence="3 4" key="1">
    <citation type="submission" date="2016-10" db="EMBL/GenBank/DDBJ databases">
        <authorList>
            <person name="de Groot N.N."/>
        </authorList>
    </citation>
    <scope>NUCLEOTIDE SEQUENCE [LARGE SCALE GENOMIC DNA]</scope>
    <source>
        <strain evidence="3 4">DSM 20581</strain>
    </source>
</reference>
<dbReference type="InterPro" id="IPR050535">
    <property type="entry name" value="DNA_Repair-Maintenance_Comp"/>
</dbReference>
<evidence type="ECO:0000259" key="2">
    <source>
        <dbReference type="Pfam" id="PF00149"/>
    </source>
</evidence>
<protein>
    <submittedName>
        <fullName evidence="3">DNA repair exonuclease SbcCD nuclease subunit</fullName>
    </submittedName>
</protein>
<gene>
    <name evidence="3" type="ORF">SAMN04488506_0697</name>
</gene>
<sequence length="415" mass="48266">MVRFIHAADLHLDSPFKGIKSLPAFIWEAIYQSTFQALTRLVDLAIKEQVDFICLAGDIYDGEDRSVKAQAYLKKEMTRLKEAHIPVYLIHGNHDYMEQQGLHLDMPSNVMIFKETVETLYHETDQQERIALSGFSYNKRWITEKRIADYPARRPDVDYHIGLLHGYQEGNSSEHDRYAPFHLSELKSKQYDYWALGHIHKRQVLSERPLIVYSGNTQGRNRTESGPKGCYIVTLENRTEDTQFHSLAPIEWETVEVTLKGKQTLQEVYHVLNEVISQYQQSTHSTLLTIELTDTESLMEGVLRKLHQGDLLEGLQEITHSTPFVFVHQLSIQRKKEANLPSLIQLFPEEWHQTIMELQEDELFNEVTQSFFDSQRVEGVLRPRNETYRKKIVQLAEQEIRQQLGGPEGSDLNED</sequence>
<keyword evidence="3" id="KW-0269">Exonuclease</keyword>
<keyword evidence="4" id="KW-1185">Reference proteome</keyword>
<organism evidence="3 4">
    <name type="scientific">Desemzia incerta</name>
    <dbReference type="NCBI Taxonomy" id="82801"/>
    <lineage>
        <taxon>Bacteria</taxon>
        <taxon>Bacillati</taxon>
        <taxon>Bacillota</taxon>
        <taxon>Bacilli</taxon>
        <taxon>Lactobacillales</taxon>
        <taxon>Carnobacteriaceae</taxon>
        <taxon>Desemzia</taxon>
    </lineage>
</organism>
<dbReference type="RefSeq" id="WP_092479761.1">
    <property type="nucleotide sequence ID" value="NZ_FOXW01000002.1"/>
</dbReference>
<proteinExistence type="predicted"/>
<evidence type="ECO:0000256" key="1">
    <source>
        <dbReference type="ARBA" id="ARBA00022801"/>
    </source>
</evidence>
<evidence type="ECO:0000313" key="3">
    <source>
        <dbReference type="EMBL" id="SFQ13217.1"/>
    </source>
</evidence>
<dbReference type="EMBL" id="FOXW01000002">
    <property type="protein sequence ID" value="SFQ13217.1"/>
    <property type="molecule type" value="Genomic_DNA"/>
</dbReference>
<dbReference type="SUPFAM" id="SSF56300">
    <property type="entry name" value="Metallo-dependent phosphatases"/>
    <property type="match status" value="1"/>
</dbReference>
<dbReference type="InterPro" id="IPR014576">
    <property type="entry name" value="Pesterase_YhaO"/>
</dbReference>
<feature type="domain" description="Calcineurin-like phosphoesterase" evidence="2">
    <location>
        <begin position="3"/>
        <end position="201"/>
    </location>
</feature>
<dbReference type="CDD" id="cd00840">
    <property type="entry name" value="MPP_Mre11_N"/>
    <property type="match status" value="1"/>
</dbReference>
<dbReference type="GO" id="GO:0004527">
    <property type="term" value="F:exonuclease activity"/>
    <property type="evidence" value="ECO:0007669"/>
    <property type="project" value="UniProtKB-KW"/>
</dbReference>
<dbReference type="Pfam" id="PF00149">
    <property type="entry name" value="Metallophos"/>
    <property type="match status" value="1"/>
</dbReference>
<dbReference type="PANTHER" id="PTHR30337:SF7">
    <property type="entry name" value="PHOSPHOESTERASE"/>
    <property type="match status" value="1"/>
</dbReference>
<evidence type="ECO:0000313" key="4">
    <source>
        <dbReference type="Proteomes" id="UP000199136"/>
    </source>
</evidence>
<accession>A0A1I5W0T8</accession>
<dbReference type="InterPro" id="IPR029052">
    <property type="entry name" value="Metallo-depent_PP-like"/>
</dbReference>
<dbReference type="OrthoDB" id="9773856at2"/>
<dbReference type="STRING" id="82801.SAMN04488506_0697"/>
<dbReference type="Gene3D" id="3.60.21.10">
    <property type="match status" value="1"/>
</dbReference>
<dbReference type="Proteomes" id="UP000199136">
    <property type="component" value="Unassembled WGS sequence"/>
</dbReference>
<dbReference type="PIRSF" id="PIRSF033091">
    <property type="entry name" value="Pesterase_YhaO"/>
    <property type="match status" value="1"/>
</dbReference>
<dbReference type="InterPro" id="IPR041796">
    <property type="entry name" value="Mre11_N"/>
</dbReference>
<keyword evidence="1" id="KW-0378">Hydrolase</keyword>
<keyword evidence="3" id="KW-0540">Nuclease</keyword>
<dbReference type="InterPro" id="IPR004843">
    <property type="entry name" value="Calcineurin-like_PHP"/>
</dbReference>
<name>A0A1I5W0T8_9LACT</name>
<dbReference type="PANTHER" id="PTHR30337">
    <property type="entry name" value="COMPONENT OF ATP-DEPENDENT DSDNA EXONUCLEASE"/>
    <property type="match status" value="1"/>
</dbReference>
<dbReference type="AlphaFoldDB" id="A0A1I5W0T8"/>